<organism evidence="2 3">
    <name type="scientific">Croceicoccus pelagius</name>
    <dbReference type="NCBI Taxonomy" id="1703341"/>
    <lineage>
        <taxon>Bacteria</taxon>
        <taxon>Pseudomonadati</taxon>
        <taxon>Pseudomonadota</taxon>
        <taxon>Alphaproteobacteria</taxon>
        <taxon>Sphingomonadales</taxon>
        <taxon>Erythrobacteraceae</taxon>
        <taxon>Croceicoccus</taxon>
    </lineage>
</organism>
<dbReference type="Proteomes" id="UP000598997">
    <property type="component" value="Unassembled WGS sequence"/>
</dbReference>
<name>A0A917DIJ6_9SPHN</name>
<dbReference type="InterPro" id="IPR009875">
    <property type="entry name" value="PilZ_domain"/>
</dbReference>
<reference evidence="2 3" key="1">
    <citation type="journal article" date="2014" name="Int. J. Syst. Evol. Microbiol.">
        <title>Complete genome sequence of Corynebacterium casei LMG S-19264T (=DSM 44701T), isolated from a smear-ripened cheese.</title>
        <authorList>
            <consortium name="US DOE Joint Genome Institute (JGI-PGF)"/>
            <person name="Walter F."/>
            <person name="Albersmeier A."/>
            <person name="Kalinowski J."/>
            <person name="Ruckert C."/>
        </authorList>
    </citation>
    <scope>NUCLEOTIDE SEQUENCE [LARGE SCALE GENOMIC DNA]</scope>
    <source>
        <strain evidence="2 3">CGMCC 1.15358</strain>
    </source>
</reference>
<sequence>MTRRNNERLDSDRQVECRADGQPFHAVLYNVSVTGCMIEMPYNRVSEGDRLFIKAEGNIRLAGRVVWQDERNAGIKFDQPLHEAVVRFLGYDPVKGAMMMPTDRFGRPLPKLPRAAPALARAW</sequence>
<comment type="caution">
    <text evidence="2">The sequence shown here is derived from an EMBL/GenBank/DDBJ whole genome shotgun (WGS) entry which is preliminary data.</text>
</comment>
<keyword evidence="3" id="KW-1185">Reference proteome</keyword>
<evidence type="ECO:0000313" key="3">
    <source>
        <dbReference type="Proteomes" id="UP000598997"/>
    </source>
</evidence>
<feature type="domain" description="PilZ" evidence="1">
    <location>
        <begin position="3"/>
        <end position="84"/>
    </location>
</feature>
<proteinExistence type="predicted"/>
<evidence type="ECO:0000259" key="1">
    <source>
        <dbReference type="Pfam" id="PF07238"/>
    </source>
</evidence>
<dbReference type="OrthoDB" id="7508603at2"/>
<dbReference type="GO" id="GO:0035438">
    <property type="term" value="F:cyclic-di-GMP binding"/>
    <property type="evidence" value="ECO:0007669"/>
    <property type="project" value="InterPro"/>
</dbReference>
<protein>
    <recommendedName>
        <fullName evidence="1">PilZ domain-containing protein</fullName>
    </recommendedName>
</protein>
<dbReference type="SUPFAM" id="SSF141371">
    <property type="entry name" value="PilZ domain-like"/>
    <property type="match status" value="1"/>
</dbReference>
<dbReference type="RefSeq" id="WP_066766855.1">
    <property type="nucleotide sequence ID" value="NZ_BMIO01000004.1"/>
</dbReference>
<dbReference type="AlphaFoldDB" id="A0A917DIJ6"/>
<dbReference type="Gene3D" id="2.40.10.220">
    <property type="entry name" value="predicted glycosyltransferase like domains"/>
    <property type="match status" value="1"/>
</dbReference>
<evidence type="ECO:0000313" key="2">
    <source>
        <dbReference type="EMBL" id="GGD40644.1"/>
    </source>
</evidence>
<dbReference type="EMBL" id="BMIO01000004">
    <property type="protein sequence ID" value="GGD40644.1"/>
    <property type="molecule type" value="Genomic_DNA"/>
</dbReference>
<accession>A0A917DIJ6</accession>
<gene>
    <name evidence="2" type="ORF">GCM10010989_13410</name>
</gene>
<dbReference type="Pfam" id="PF07238">
    <property type="entry name" value="PilZ"/>
    <property type="match status" value="1"/>
</dbReference>